<accession>A0A9P7NB96</accession>
<organism evidence="2 3">
    <name type="scientific">Claviceps pusilla</name>
    <dbReference type="NCBI Taxonomy" id="123648"/>
    <lineage>
        <taxon>Eukaryota</taxon>
        <taxon>Fungi</taxon>
        <taxon>Dikarya</taxon>
        <taxon>Ascomycota</taxon>
        <taxon>Pezizomycotina</taxon>
        <taxon>Sordariomycetes</taxon>
        <taxon>Hypocreomycetidae</taxon>
        <taxon>Hypocreales</taxon>
        <taxon>Clavicipitaceae</taxon>
        <taxon>Claviceps</taxon>
    </lineage>
</organism>
<evidence type="ECO:0000256" key="1">
    <source>
        <dbReference type="SAM" id="MobiDB-lite"/>
    </source>
</evidence>
<dbReference type="EMBL" id="SRPW01000887">
    <property type="protein sequence ID" value="KAG6011393.1"/>
    <property type="molecule type" value="Genomic_DNA"/>
</dbReference>
<comment type="caution">
    <text evidence="2">The sequence shown here is derived from an EMBL/GenBank/DDBJ whole genome shotgun (WGS) entry which is preliminary data.</text>
</comment>
<feature type="region of interest" description="Disordered" evidence="1">
    <location>
        <begin position="1"/>
        <end position="52"/>
    </location>
</feature>
<dbReference type="Proteomes" id="UP000748025">
    <property type="component" value="Unassembled WGS sequence"/>
</dbReference>
<name>A0A9P7NB96_9HYPO</name>
<evidence type="ECO:0000313" key="3">
    <source>
        <dbReference type="Proteomes" id="UP000748025"/>
    </source>
</evidence>
<feature type="compositionally biased region" description="Low complexity" evidence="1">
    <location>
        <begin position="26"/>
        <end position="44"/>
    </location>
</feature>
<feature type="compositionally biased region" description="Polar residues" evidence="1">
    <location>
        <begin position="1"/>
        <end position="12"/>
    </location>
</feature>
<sequence length="88" mass="9408">MPQGKSSINTLPASPARLGSLSRVRPPVTVSKAAATAATSPRAAPAHRKPPPKLLGDWFNQTNFFNVLAVPAPFRETRLRRPPGLAKT</sequence>
<keyword evidence="3" id="KW-1185">Reference proteome</keyword>
<protein>
    <submittedName>
        <fullName evidence="2">Uncharacterized protein</fullName>
    </submittedName>
</protein>
<evidence type="ECO:0000313" key="2">
    <source>
        <dbReference type="EMBL" id="KAG6011393.1"/>
    </source>
</evidence>
<dbReference type="AlphaFoldDB" id="A0A9P7NB96"/>
<reference evidence="2" key="1">
    <citation type="journal article" date="2020" name="bioRxiv">
        <title>Whole genome comparisons of ergot fungi reveals the divergence and evolution of species within the genus Claviceps are the result of varying mechanisms driving genome evolution and host range expansion.</title>
        <authorList>
            <person name="Wyka S.A."/>
            <person name="Mondo S.J."/>
            <person name="Liu M."/>
            <person name="Dettman J."/>
            <person name="Nalam V."/>
            <person name="Broders K.D."/>
        </authorList>
    </citation>
    <scope>NUCLEOTIDE SEQUENCE</scope>
    <source>
        <strain evidence="2">CCC 602</strain>
    </source>
</reference>
<gene>
    <name evidence="2" type="ORF">E4U43_008346</name>
</gene>
<proteinExistence type="predicted"/>